<dbReference type="InterPro" id="IPR001034">
    <property type="entry name" value="DeoR_HTH"/>
</dbReference>
<sequence>MGADELSKGDKRREAIMQEIKRQGKITVQEIIDTFHCSEATARRDLDLLVKKGGLFRSLGGVRLDTVSIELPFNEKRELLLLEKEAIAEKAASMVEPGDIVGLTGGTTTFLIARHLKRHRHITVVTNAVNIAMELADSGVQIVLTGGVMRSNSFELCGPLAEKIVDSLNIGKMFMGVDGITAEHGLTTFSEQEADIARLMIKRSIQTIAVFDRTKVGRTSLFSAAPLSTVSACITDAPVGGSVADMLGRLGVPVHVAGADQTRG</sequence>
<evidence type="ECO:0000313" key="5">
    <source>
        <dbReference type="EMBL" id="TBL81714.1"/>
    </source>
</evidence>
<dbReference type="GO" id="GO:0003700">
    <property type="term" value="F:DNA-binding transcription factor activity"/>
    <property type="evidence" value="ECO:0007669"/>
    <property type="project" value="InterPro"/>
</dbReference>
<dbReference type="EMBL" id="SIRE01000002">
    <property type="protein sequence ID" value="TBL81714.1"/>
    <property type="molecule type" value="Genomic_DNA"/>
</dbReference>
<evidence type="ECO:0000256" key="1">
    <source>
        <dbReference type="ARBA" id="ARBA00023015"/>
    </source>
</evidence>
<feature type="domain" description="HTH deoR-type" evidence="4">
    <location>
        <begin position="9"/>
        <end position="64"/>
    </location>
</feature>
<accession>A0A4Q9DX69</accession>
<dbReference type="PROSITE" id="PS51000">
    <property type="entry name" value="HTH_DEOR_2"/>
    <property type="match status" value="1"/>
</dbReference>
<evidence type="ECO:0000256" key="3">
    <source>
        <dbReference type="ARBA" id="ARBA00023163"/>
    </source>
</evidence>
<dbReference type="InterPro" id="IPR036390">
    <property type="entry name" value="WH_DNA-bd_sf"/>
</dbReference>
<keyword evidence="1" id="KW-0805">Transcription regulation</keyword>
<dbReference type="PANTHER" id="PTHR30363">
    <property type="entry name" value="HTH-TYPE TRANSCRIPTIONAL REGULATOR SRLR-RELATED"/>
    <property type="match status" value="1"/>
</dbReference>
<dbReference type="PROSITE" id="PS00894">
    <property type="entry name" value="HTH_DEOR_1"/>
    <property type="match status" value="1"/>
</dbReference>
<dbReference type="PANTHER" id="PTHR30363:SF44">
    <property type="entry name" value="AGA OPERON TRANSCRIPTIONAL REPRESSOR-RELATED"/>
    <property type="match status" value="1"/>
</dbReference>
<dbReference type="Pfam" id="PF00455">
    <property type="entry name" value="DeoRC"/>
    <property type="match status" value="1"/>
</dbReference>
<dbReference type="AlphaFoldDB" id="A0A4Q9DX69"/>
<dbReference type="SUPFAM" id="SSF100950">
    <property type="entry name" value="NagB/RpiA/CoA transferase-like"/>
    <property type="match status" value="1"/>
</dbReference>
<dbReference type="GO" id="GO:0003677">
    <property type="term" value="F:DNA binding"/>
    <property type="evidence" value="ECO:0007669"/>
    <property type="project" value="UniProtKB-KW"/>
</dbReference>
<evidence type="ECO:0000256" key="2">
    <source>
        <dbReference type="ARBA" id="ARBA00023125"/>
    </source>
</evidence>
<dbReference type="InterPro" id="IPR018356">
    <property type="entry name" value="Tscrpt_reg_HTH_DeoR_CS"/>
</dbReference>
<reference evidence="5 6" key="1">
    <citation type="submission" date="2019-02" db="EMBL/GenBank/DDBJ databases">
        <title>Paenibacillus sp. nov., isolated from surface-sterilized tissue of Thalictrum simplex L.</title>
        <authorList>
            <person name="Tuo L."/>
        </authorList>
    </citation>
    <scope>NUCLEOTIDE SEQUENCE [LARGE SCALE GENOMIC DNA]</scope>
    <source>
        <strain evidence="5 6">N2SHLJ1</strain>
    </source>
</reference>
<dbReference type="Gene3D" id="3.40.50.1360">
    <property type="match status" value="1"/>
</dbReference>
<dbReference type="Proteomes" id="UP000293142">
    <property type="component" value="Unassembled WGS sequence"/>
</dbReference>
<dbReference type="InterPro" id="IPR014036">
    <property type="entry name" value="DeoR-like_C"/>
</dbReference>
<dbReference type="InterPro" id="IPR037171">
    <property type="entry name" value="NagB/RpiA_transferase-like"/>
</dbReference>
<gene>
    <name evidence="5" type="ORF">EYB31_01575</name>
</gene>
<keyword evidence="2" id="KW-0238">DNA-binding</keyword>
<proteinExistence type="predicted"/>
<dbReference type="InterPro" id="IPR050313">
    <property type="entry name" value="Carb_Metab_HTH_regulators"/>
</dbReference>
<keyword evidence="3" id="KW-0804">Transcription</keyword>
<organism evidence="5 6">
    <name type="scientific">Paenibacillus thalictri</name>
    <dbReference type="NCBI Taxonomy" id="2527873"/>
    <lineage>
        <taxon>Bacteria</taxon>
        <taxon>Bacillati</taxon>
        <taxon>Bacillota</taxon>
        <taxon>Bacilli</taxon>
        <taxon>Bacillales</taxon>
        <taxon>Paenibacillaceae</taxon>
        <taxon>Paenibacillus</taxon>
    </lineage>
</organism>
<evidence type="ECO:0000313" key="6">
    <source>
        <dbReference type="Proteomes" id="UP000293142"/>
    </source>
</evidence>
<dbReference type="InterPro" id="IPR036388">
    <property type="entry name" value="WH-like_DNA-bd_sf"/>
</dbReference>
<name>A0A4Q9DX69_9BACL</name>
<comment type="caution">
    <text evidence="5">The sequence shown here is derived from an EMBL/GenBank/DDBJ whole genome shotgun (WGS) entry which is preliminary data.</text>
</comment>
<dbReference type="SMART" id="SM01134">
    <property type="entry name" value="DeoRC"/>
    <property type="match status" value="1"/>
</dbReference>
<keyword evidence="6" id="KW-1185">Reference proteome</keyword>
<dbReference type="SMART" id="SM00420">
    <property type="entry name" value="HTH_DEOR"/>
    <property type="match status" value="1"/>
</dbReference>
<dbReference type="OrthoDB" id="9797223at2"/>
<evidence type="ECO:0000259" key="4">
    <source>
        <dbReference type="PROSITE" id="PS51000"/>
    </source>
</evidence>
<dbReference type="RefSeq" id="WP_131011501.1">
    <property type="nucleotide sequence ID" value="NZ_SIRE01000002.1"/>
</dbReference>
<protein>
    <submittedName>
        <fullName evidence="5">DeoR/GlpR transcriptional regulator</fullName>
    </submittedName>
</protein>
<dbReference type="Gene3D" id="1.10.10.10">
    <property type="entry name" value="Winged helix-like DNA-binding domain superfamily/Winged helix DNA-binding domain"/>
    <property type="match status" value="1"/>
</dbReference>
<dbReference type="Pfam" id="PF08220">
    <property type="entry name" value="HTH_DeoR"/>
    <property type="match status" value="1"/>
</dbReference>
<dbReference type="SUPFAM" id="SSF46785">
    <property type="entry name" value="Winged helix' DNA-binding domain"/>
    <property type="match status" value="1"/>
</dbReference>